<dbReference type="EMBL" id="JRYB01000001">
    <property type="protein sequence ID" value="OIJ39697.1"/>
    <property type="molecule type" value="Genomic_DNA"/>
</dbReference>
<reference evidence="3 4" key="1">
    <citation type="submission" date="2014-10" db="EMBL/GenBank/DDBJ databases">
        <authorList>
            <person name="Seo M.-J."/>
            <person name="Seok Y.J."/>
            <person name="Cha I.-T."/>
        </authorList>
    </citation>
    <scope>NUCLEOTIDE SEQUENCE [LARGE SCALE GENOMIC DNA]</scope>
    <source>
        <strain evidence="3 4">NEU</strain>
    </source>
</reference>
<dbReference type="SUPFAM" id="SSF64438">
    <property type="entry name" value="CNF1/YfiH-like putative cysteine hydrolases"/>
    <property type="match status" value="1"/>
</dbReference>
<dbReference type="RefSeq" id="WP_071362323.1">
    <property type="nucleotide sequence ID" value="NZ_JRYB01000001.1"/>
</dbReference>
<dbReference type="Proteomes" id="UP000180246">
    <property type="component" value="Unassembled WGS sequence"/>
</dbReference>
<proteinExistence type="predicted"/>
<dbReference type="PANTHER" id="PTHR35147:SF1">
    <property type="entry name" value="CHEMORECEPTOR GLUTAMINE DEAMIDASE CHED-RELATED"/>
    <property type="match status" value="1"/>
</dbReference>
<accession>A0A1S2N3N9</accession>
<protein>
    <submittedName>
        <fullName evidence="3">CheD chemotactic sensory transduction family protein</fullName>
    </submittedName>
</protein>
<dbReference type="InterPro" id="IPR038592">
    <property type="entry name" value="CheD-like_sf"/>
</dbReference>
<dbReference type="GO" id="GO:0006935">
    <property type="term" value="P:chemotaxis"/>
    <property type="evidence" value="ECO:0007669"/>
    <property type="project" value="UniProtKB-KW"/>
</dbReference>
<dbReference type="PANTHER" id="PTHR35147">
    <property type="entry name" value="CHEMORECEPTOR GLUTAMINE DEAMIDASE CHED-RELATED"/>
    <property type="match status" value="1"/>
</dbReference>
<dbReference type="InterPro" id="IPR011324">
    <property type="entry name" value="Cytotoxic_necrot_fac-like_cat"/>
</dbReference>
<dbReference type="CDD" id="cd16352">
    <property type="entry name" value="CheD"/>
    <property type="match status" value="1"/>
</dbReference>
<gene>
    <name evidence="3" type="ORF">LO55_3371</name>
</gene>
<evidence type="ECO:0000313" key="4">
    <source>
        <dbReference type="Proteomes" id="UP000180246"/>
    </source>
</evidence>
<name>A0A1S2N3N9_9BURK</name>
<evidence type="ECO:0000313" key="3">
    <source>
        <dbReference type="EMBL" id="OIJ39697.1"/>
    </source>
</evidence>
<dbReference type="AlphaFoldDB" id="A0A1S2N3N9"/>
<keyword evidence="2" id="KW-0378">Hydrolase</keyword>
<dbReference type="Pfam" id="PF03975">
    <property type="entry name" value="CheD"/>
    <property type="match status" value="1"/>
</dbReference>
<evidence type="ECO:0000256" key="2">
    <source>
        <dbReference type="ARBA" id="ARBA00022801"/>
    </source>
</evidence>
<comment type="caution">
    <text evidence="3">The sequence shown here is derived from an EMBL/GenBank/DDBJ whole genome shotgun (WGS) entry which is preliminary data.</text>
</comment>
<organism evidence="3 4">
    <name type="scientific">Massilia timonae</name>
    <dbReference type="NCBI Taxonomy" id="47229"/>
    <lineage>
        <taxon>Bacteria</taxon>
        <taxon>Pseudomonadati</taxon>
        <taxon>Pseudomonadota</taxon>
        <taxon>Betaproteobacteria</taxon>
        <taxon>Burkholderiales</taxon>
        <taxon>Oxalobacteraceae</taxon>
        <taxon>Telluria group</taxon>
        <taxon>Massilia</taxon>
    </lineage>
</organism>
<evidence type="ECO:0000256" key="1">
    <source>
        <dbReference type="ARBA" id="ARBA00022500"/>
    </source>
</evidence>
<dbReference type="GO" id="GO:0050568">
    <property type="term" value="F:protein-glutamine glutaminase activity"/>
    <property type="evidence" value="ECO:0007669"/>
    <property type="project" value="InterPro"/>
</dbReference>
<dbReference type="Gene3D" id="3.30.1330.200">
    <property type="match status" value="1"/>
</dbReference>
<keyword evidence="1" id="KW-0145">Chemotaxis</keyword>
<dbReference type="InterPro" id="IPR005659">
    <property type="entry name" value="Chemorcpt_Glu_NH3ase_CheD"/>
</dbReference>
<sequence>MTTHLNHRFDHTAHVLSGQMQIGHGEQVLTALLGSCVGIGMIWRKQGRCGLAHCFLPEGVETGEHSARYVSAAVPRLLAALGVRREQYDEVDVVIAGGARMLNLRTHDGAVGTRNIAAARSQISLRGLQVAFQDVGGSQGRRLSIDCDRQTFSVVRIQSAQREQMVAA</sequence>